<reference evidence="1 2" key="1">
    <citation type="submission" date="2021-03" db="EMBL/GenBank/DDBJ databases">
        <title>Comparative Genomics and Metabolomics in the genus Turicibacter.</title>
        <authorList>
            <person name="Maki J."/>
            <person name="Looft T."/>
        </authorList>
    </citation>
    <scope>NUCLEOTIDE SEQUENCE [LARGE SCALE GENOMIC DNA]</scope>
    <source>
        <strain evidence="1 2">MMM721</strain>
    </source>
</reference>
<dbReference type="EMBL" id="CP071249">
    <property type="protein sequence ID" value="UUF06117.1"/>
    <property type="molecule type" value="Genomic_DNA"/>
</dbReference>
<dbReference type="Proteomes" id="UP001058016">
    <property type="component" value="Chromosome"/>
</dbReference>
<protein>
    <submittedName>
        <fullName evidence="1">Uncharacterized protein</fullName>
    </submittedName>
</protein>
<keyword evidence="2" id="KW-1185">Reference proteome</keyword>
<organism evidence="1 2">
    <name type="scientific">Turicibacter bilis</name>
    <dbReference type="NCBI Taxonomy" id="2735723"/>
    <lineage>
        <taxon>Bacteria</taxon>
        <taxon>Bacillati</taxon>
        <taxon>Bacillota</taxon>
        <taxon>Erysipelotrichia</taxon>
        <taxon>Erysipelotrichales</taxon>
        <taxon>Turicibacteraceae</taxon>
        <taxon>Turicibacter</taxon>
    </lineage>
</organism>
<proteinExistence type="predicted"/>
<name>A0ABY5JHE2_9FIRM</name>
<sequence>MTKEKQFEERLDSLLLLKALLIKDNEFDEVAQREYDKALERAFKLLEE</sequence>
<accession>A0ABY5JHE2</accession>
<dbReference type="RefSeq" id="WP_212725519.1">
    <property type="nucleotide sequence ID" value="NZ_CP071249.1"/>
</dbReference>
<gene>
    <name evidence="1" type="ORF">J0J69_00560</name>
</gene>
<evidence type="ECO:0000313" key="1">
    <source>
        <dbReference type="EMBL" id="UUF06117.1"/>
    </source>
</evidence>
<evidence type="ECO:0000313" key="2">
    <source>
        <dbReference type="Proteomes" id="UP001058016"/>
    </source>
</evidence>